<dbReference type="Proteomes" id="UP000185491">
    <property type="component" value="Chromosome"/>
</dbReference>
<proteinExistence type="predicted"/>
<evidence type="ECO:0000313" key="1">
    <source>
        <dbReference type="EMBL" id="APT91873.1"/>
    </source>
</evidence>
<gene>
    <name evidence="1" type="ORF">CPHO_01955</name>
</gene>
<accession>A0A1L7D1E4</accession>
<protein>
    <recommendedName>
        <fullName evidence="3">Abi-like protein</fullName>
    </recommendedName>
</protein>
<reference evidence="1 2" key="1">
    <citation type="submission" date="2014-08" db="EMBL/GenBank/DDBJ databases">
        <title>Complete genome sequence of Corynebacterium phocae M408/89/1(T)(=DSM 44612(T)), isolated from the common seal (Phoca vitulina).</title>
        <authorList>
            <person name="Ruckert C."/>
            <person name="Albersmeier A."/>
            <person name="Winkler A."/>
            <person name="Kalinowski J."/>
        </authorList>
    </citation>
    <scope>NUCLEOTIDE SEQUENCE [LARGE SCALE GENOMIC DNA]</scope>
    <source>
        <strain evidence="1 2">M408/89/1</strain>
    </source>
</reference>
<dbReference type="KEGG" id="cpho:CPHO_01955"/>
<dbReference type="STRING" id="161895.CPHO_01955"/>
<evidence type="ECO:0000313" key="2">
    <source>
        <dbReference type="Proteomes" id="UP000185491"/>
    </source>
</evidence>
<dbReference type="AlphaFoldDB" id="A0A1L7D1E4"/>
<sequence length="109" mass="12591">MTLGIWAMLLGKGDSSPRKGYLNYEQTLWEPCLKKAFPNFSGKRSVLREEIRIFSKLRNRIAHHEHLLGKNLKLYIETIEKILSYVDGPAADFFCDFCQATFKTFQSAT</sequence>
<dbReference type="EMBL" id="CP009249">
    <property type="protein sequence ID" value="APT91873.1"/>
    <property type="molecule type" value="Genomic_DNA"/>
</dbReference>
<organism evidence="1 2">
    <name type="scientific">Corynebacterium phocae</name>
    <dbReference type="NCBI Taxonomy" id="161895"/>
    <lineage>
        <taxon>Bacteria</taxon>
        <taxon>Bacillati</taxon>
        <taxon>Actinomycetota</taxon>
        <taxon>Actinomycetes</taxon>
        <taxon>Mycobacteriales</taxon>
        <taxon>Corynebacteriaceae</taxon>
        <taxon>Corynebacterium</taxon>
    </lineage>
</organism>
<evidence type="ECO:0008006" key="3">
    <source>
        <dbReference type="Google" id="ProtNLM"/>
    </source>
</evidence>
<keyword evidence="2" id="KW-1185">Reference proteome</keyword>
<name>A0A1L7D1E4_9CORY</name>